<keyword evidence="2" id="KW-1185">Reference proteome</keyword>
<dbReference type="RefSeq" id="WP_166007726.1">
    <property type="nucleotide sequence ID" value="NZ_CP049886.1"/>
</dbReference>
<dbReference type="GO" id="GO:0005829">
    <property type="term" value="C:cytosol"/>
    <property type="evidence" value="ECO:0007669"/>
    <property type="project" value="TreeGrafter"/>
</dbReference>
<dbReference type="InterPro" id="IPR036388">
    <property type="entry name" value="WH-like_DNA-bd_sf"/>
</dbReference>
<dbReference type="Gene3D" id="1.10.10.10">
    <property type="entry name" value="Winged helix-like DNA-binding domain superfamily/Winged helix DNA-binding domain"/>
    <property type="match status" value="1"/>
</dbReference>
<dbReference type="PANTHER" id="PTHR33221">
    <property type="entry name" value="WINGED HELIX-TURN-HELIX TRANSCRIPTIONAL REGULATOR, RRF2 FAMILY"/>
    <property type="match status" value="1"/>
</dbReference>
<dbReference type="GO" id="GO:0003700">
    <property type="term" value="F:DNA-binding transcription factor activity"/>
    <property type="evidence" value="ECO:0007669"/>
    <property type="project" value="TreeGrafter"/>
</dbReference>
<organism evidence="1 2">
    <name type="scientific">Vagococcus coleopterorum</name>
    <dbReference type="NCBI Taxonomy" id="2714946"/>
    <lineage>
        <taxon>Bacteria</taxon>
        <taxon>Bacillati</taxon>
        <taxon>Bacillota</taxon>
        <taxon>Bacilli</taxon>
        <taxon>Lactobacillales</taxon>
        <taxon>Enterococcaceae</taxon>
        <taxon>Vagococcus</taxon>
    </lineage>
</organism>
<dbReference type="InterPro" id="IPR036390">
    <property type="entry name" value="WH_DNA-bd_sf"/>
</dbReference>
<dbReference type="NCBIfam" id="TIGR00738">
    <property type="entry name" value="rrf2_super"/>
    <property type="match status" value="1"/>
</dbReference>
<sequence>MTKLKLTNATEQALAIMAILSVQKKDVPVSSESIYTKLSVSQSYVKKLLRKLVVSKLIAGVSGNNGGFYLERETDDISLLEIVEAIEGPFQSFPDVGVLQRAFVGFDEYAQNGDNIISGFFSEADRVWEEKLRAITIAEVLKKVFIKEKEIPTRDWNEIEYEG</sequence>
<reference evidence="1 2" key="1">
    <citation type="submission" date="2020-03" db="EMBL/GenBank/DDBJ databases">
        <title>Vagococcus sp. nov., isolated from beetles.</title>
        <authorList>
            <person name="Hyun D.-W."/>
            <person name="Bae J.-W."/>
        </authorList>
    </citation>
    <scope>NUCLEOTIDE SEQUENCE [LARGE SCALE GENOMIC DNA]</scope>
    <source>
        <strain evidence="1 2">HDW17A</strain>
    </source>
</reference>
<dbReference type="Proteomes" id="UP000500890">
    <property type="component" value="Chromosome"/>
</dbReference>
<dbReference type="SUPFAM" id="SSF46785">
    <property type="entry name" value="Winged helix' DNA-binding domain"/>
    <property type="match status" value="1"/>
</dbReference>
<evidence type="ECO:0000313" key="2">
    <source>
        <dbReference type="Proteomes" id="UP000500890"/>
    </source>
</evidence>
<gene>
    <name evidence="1" type="ORF">G7081_04315</name>
</gene>
<dbReference type="Pfam" id="PF02082">
    <property type="entry name" value="Rrf2"/>
    <property type="match status" value="1"/>
</dbReference>
<proteinExistence type="predicted"/>
<dbReference type="InterPro" id="IPR000944">
    <property type="entry name" value="Tscrpt_reg_Rrf2"/>
</dbReference>
<evidence type="ECO:0000313" key="1">
    <source>
        <dbReference type="EMBL" id="QIL46343.1"/>
    </source>
</evidence>
<accession>A0A6G8AN38</accession>
<dbReference type="KEGG" id="vah:G7081_04315"/>
<dbReference type="PROSITE" id="PS51197">
    <property type="entry name" value="HTH_RRF2_2"/>
    <property type="match status" value="1"/>
</dbReference>
<dbReference type="EMBL" id="CP049886">
    <property type="protein sequence ID" value="QIL46343.1"/>
    <property type="molecule type" value="Genomic_DNA"/>
</dbReference>
<protein>
    <submittedName>
        <fullName evidence="1">Rrf2 family transcriptional regulator</fullName>
    </submittedName>
</protein>
<dbReference type="AlphaFoldDB" id="A0A6G8AN38"/>
<dbReference type="PANTHER" id="PTHR33221:SF9">
    <property type="entry name" value="RRF2 FAMILY PROTEIN"/>
    <property type="match status" value="1"/>
</dbReference>
<name>A0A6G8AN38_9ENTE</name>